<organism evidence="2 3">
    <name type="scientific">Bizionia sediminis</name>
    <dbReference type="NCBI Taxonomy" id="1737064"/>
    <lineage>
        <taxon>Bacteria</taxon>
        <taxon>Pseudomonadati</taxon>
        <taxon>Bacteroidota</taxon>
        <taxon>Flavobacteriia</taxon>
        <taxon>Flavobacteriales</taxon>
        <taxon>Flavobacteriaceae</taxon>
        <taxon>Bizionia</taxon>
    </lineage>
</organism>
<proteinExistence type="predicted"/>
<evidence type="ECO:0000313" key="2">
    <source>
        <dbReference type="EMBL" id="MFD2551628.1"/>
    </source>
</evidence>
<dbReference type="RefSeq" id="WP_376892921.1">
    <property type="nucleotide sequence ID" value="NZ_JBHULS010000002.1"/>
</dbReference>
<gene>
    <name evidence="2" type="ORF">ACFSQP_07355</name>
</gene>
<comment type="caution">
    <text evidence="2">The sequence shown here is derived from an EMBL/GenBank/DDBJ whole genome shotgun (WGS) entry which is preliminary data.</text>
</comment>
<evidence type="ECO:0000313" key="3">
    <source>
        <dbReference type="Proteomes" id="UP001597472"/>
    </source>
</evidence>
<protein>
    <submittedName>
        <fullName evidence="2">Uncharacterized protein</fullName>
    </submittedName>
</protein>
<feature type="signal peptide" evidence="1">
    <location>
        <begin position="1"/>
        <end position="21"/>
    </location>
</feature>
<accession>A0ABW5KTF7</accession>
<evidence type="ECO:0000256" key="1">
    <source>
        <dbReference type="SAM" id="SignalP"/>
    </source>
</evidence>
<keyword evidence="1" id="KW-0732">Signal</keyword>
<sequence length="160" mass="19121">MKKYIILILSLISLQVCFSQADTLYIMIENPFFVKNYNSISVGFGINSKDKRFNLDYYQFRLSNYKGWDENGNDIFLDINQLRKEINIDTIKYFTKKSFSENKEWWQIHNELSLKKKIFLIEKREGKFNSSTGKYDINYYMLPIIYEGTRKNIVPTDLSN</sequence>
<dbReference type="Proteomes" id="UP001597472">
    <property type="component" value="Unassembled WGS sequence"/>
</dbReference>
<reference evidence="3" key="1">
    <citation type="journal article" date="2019" name="Int. J. Syst. Evol. Microbiol.">
        <title>The Global Catalogue of Microorganisms (GCM) 10K type strain sequencing project: providing services to taxonomists for standard genome sequencing and annotation.</title>
        <authorList>
            <consortium name="The Broad Institute Genomics Platform"/>
            <consortium name="The Broad Institute Genome Sequencing Center for Infectious Disease"/>
            <person name="Wu L."/>
            <person name="Ma J."/>
        </authorList>
    </citation>
    <scope>NUCLEOTIDE SEQUENCE [LARGE SCALE GENOMIC DNA]</scope>
    <source>
        <strain evidence="3">KCTC 42587</strain>
    </source>
</reference>
<name>A0ABW5KTF7_9FLAO</name>
<dbReference type="EMBL" id="JBHULS010000002">
    <property type="protein sequence ID" value="MFD2551628.1"/>
    <property type="molecule type" value="Genomic_DNA"/>
</dbReference>
<keyword evidence="3" id="KW-1185">Reference proteome</keyword>
<feature type="chain" id="PRO_5047541927" evidence="1">
    <location>
        <begin position="22"/>
        <end position="160"/>
    </location>
</feature>